<keyword evidence="9" id="KW-1185">Reference proteome</keyword>
<evidence type="ECO:0000256" key="1">
    <source>
        <dbReference type="ARBA" id="ARBA00004123"/>
    </source>
</evidence>
<dbReference type="InterPro" id="IPR009244">
    <property type="entry name" value="Mediatior_Med7"/>
</dbReference>
<dbReference type="Pfam" id="PF05983">
    <property type="entry name" value="Med7"/>
    <property type="match status" value="1"/>
</dbReference>
<dbReference type="EMBL" id="LIAE01010472">
    <property type="protein sequence ID" value="PAV60358.1"/>
    <property type="molecule type" value="Genomic_DNA"/>
</dbReference>
<dbReference type="SUPFAM" id="SSF140718">
    <property type="entry name" value="Mediator hinge subcomplex-like"/>
    <property type="match status" value="1"/>
</dbReference>
<dbReference type="PANTHER" id="PTHR21428">
    <property type="entry name" value="MEDIATOR OF RNA POLYMERASE II TRANSCRIPTION SUBUNIT 7"/>
    <property type="match status" value="1"/>
</dbReference>
<protein>
    <recommendedName>
        <fullName evidence="6">Mediator of RNA polymerase II transcription subunit 7</fullName>
    </recommendedName>
</protein>
<gene>
    <name evidence="8" type="ORF">WR25_07832</name>
</gene>
<dbReference type="Gene3D" id="6.10.140.200">
    <property type="match status" value="1"/>
</dbReference>
<feature type="region of interest" description="Disordered" evidence="7">
    <location>
        <begin position="176"/>
        <end position="240"/>
    </location>
</feature>
<proteinExistence type="inferred from homology"/>
<evidence type="ECO:0000256" key="6">
    <source>
        <dbReference type="RuleBase" id="RU364060"/>
    </source>
</evidence>
<evidence type="ECO:0000313" key="8">
    <source>
        <dbReference type="EMBL" id="PAV60358.1"/>
    </source>
</evidence>
<keyword evidence="3 6" id="KW-0805">Transcription regulation</keyword>
<keyword evidence="5 6" id="KW-0539">Nucleus</keyword>
<name>A0A2A2JF13_9BILA</name>
<evidence type="ECO:0000256" key="4">
    <source>
        <dbReference type="ARBA" id="ARBA00023163"/>
    </source>
</evidence>
<accession>A0A2A2JF13</accession>
<dbReference type="GO" id="GO:0016592">
    <property type="term" value="C:mediator complex"/>
    <property type="evidence" value="ECO:0007669"/>
    <property type="project" value="InterPro"/>
</dbReference>
<keyword evidence="6" id="KW-0010">Activator</keyword>
<dbReference type="GO" id="GO:0006357">
    <property type="term" value="P:regulation of transcription by RNA polymerase II"/>
    <property type="evidence" value="ECO:0007669"/>
    <property type="project" value="InterPro"/>
</dbReference>
<comment type="function">
    <text evidence="6">Component of the Mediator complex, a coactivator involved in the regulated transcription of nearly all RNA polymerase II-dependent genes. Mediator functions as a bridge to convey information from gene-specific regulatory proteins to the basal RNA polymerase II transcription machinery.</text>
</comment>
<organism evidence="8 9">
    <name type="scientific">Diploscapter pachys</name>
    <dbReference type="NCBI Taxonomy" id="2018661"/>
    <lineage>
        <taxon>Eukaryota</taxon>
        <taxon>Metazoa</taxon>
        <taxon>Ecdysozoa</taxon>
        <taxon>Nematoda</taxon>
        <taxon>Chromadorea</taxon>
        <taxon>Rhabditida</taxon>
        <taxon>Rhabditina</taxon>
        <taxon>Rhabditomorpha</taxon>
        <taxon>Rhabditoidea</taxon>
        <taxon>Rhabditidae</taxon>
        <taxon>Diploscapter</taxon>
    </lineage>
</organism>
<dbReference type="AlphaFoldDB" id="A0A2A2JF13"/>
<dbReference type="GO" id="GO:0070847">
    <property type="term" value="C:core mediator complex"/>
    <property type="evidence" value="ECO:0007669"/>
    <property type="project" value="TreeGrafter"/>
</dbReference>
<evidence type="ECO:0000313" key="9">
    <source>
        <dbReference type="Proteomes" id="UP000218231"/>
    </source>
</evidence>
<dbReference type="STRING" id="2018661.A0A2A2JF13"/>
<evidence type="ECO:0000256" key="5">
    <source>
        <dbReference type="ARBA" id="ARBA00023242"/>
    </source>
</evidence>
<dbReference type="PANTHER" id="PTHR21428:SF11">
    <property type="entry name" value="MEDIATOR OF RNA POLYMERASE II TRANSCRIPTION SUBUNIT 7"/>
    <property type="match status" value="1"/>
</dbReference>
<reference evidence="8 9" key="1">
    <citation type="journal article" date="2017" name="Curr. Biol.">
        <title>Genome architecture and evolution of a unichromosomal asexual nematode.</title>
        <authorList>
            <person name="Fradin H."/>
            <person name="Zegar C."/>
            <person name="Gutwein M."/>
            <person name="Lucas J."/>
            <person name="Kovtun M."/>
            <person name="Corcoran D."/>
            <person name="Baugh L.R."/>
            <person name="Kiontke K."/>
            <person name="Gunsalus K."/>
            <person name="Fitch D.H."/>
            <person name="Piano F."/>
        </authorList>
    </citation>
    <scope>NUCLEOTIDE SEQUENCE [LARGE SCALE GENOMIC DNA]</scope>
    <source>
        <strain evidence="8">PF1309</strain>
    </source>
</reference>
<feature type="compositionally biased region" description="Acidic residues" evidence="7">
    <location>
        <begin position="211"/>
        <end position="220"/>
    </location>
</feature>
<sequence>MNQSTNNLTATQAIAPYPNPPEYAQFYTNERLAQGDVPQPPPPFTEFRVFGEEYKLDDDVIRPLESAGIRQLYPAKYDWKEEMKKLNRSVIAAFLDLLDILIRCPDHSEREVKLTDIHTLFINMHHLINEYRPVQARDLIRLMQVDQIKELEEAVELFKTYMDDGRKALKEVMKVDTSRLTQPPKPKPSTLVTIDSDDEETSMPRTKPAQEDVEMLDDDSPASSVGQTHRRGPKPSLELAKHRHAIDLEFFNQL</sequence>
<comment type="subunit">
    <text evidence="6">Component of the Mediator complex.</text>
</comment>
<comment type="subcellular location">
    <subcellularLocation>
        <location evidence="1 6">Nucleus</location>
    </subcellularLocation>
</comment>
<dbReference type="OrthoDB" id="10253553at2759"/>
<keyword evidence="4 6" id="KW-0804">Transcription</keyword>
<dbReference type="Proteomes" id="UP000218231">
    <property type="component" value="Unassembled WGS sequence"/>
</dbReference>
<dbReference type="InterPro" id="IPR044888">
    <property type="entry name" value="Mediatior_Med7_sf"/>
</dbReference>
<comment type="similarity">
    <text evidence="2 6">Belongs to the Mediator complex subunit 7 family.</text>
</comment>
<evidence type="ECO:0000256" key="7">
    <source>
        <dbReference type="SAM" id="MobiDB-lite"/>
    </source>
</evidence>
<dbReference type="InterPro" id="IPR037212">
    <property type="entry name" value="Med7/Med21-like"/>
</dbReference>
<comment type="caution">
    <text evidence="8">The sequence shown here is derived from an EMBL/GenBank/DDBJ whole genome shotgun (WGS) entry which is preliminary data.</text>
</comment>
<dbReference type="GO" id="GO:0003712">
    <property type="term" value="F:transcription coregulator activity"/>
    <property type="evidence" value="ECO:0007669"/>
    <property type="project" value="InterPro"/>
</dbReference>
<evidence type="ECO:0000256" key="2">
    <source>
        <dbReference type="ARBA" id="ARBA00009994"/>
    </source>
</evidence>
<evidence type="ECO:0000256" key="3">
    <source>
        <dbReference type="ARBA" id="ARBA00023015"/>
    </source>
</evidence>